<proteinExistence type="predicted"/>
<sequence>MPGKYYVATYAGTLALGATGSRLIDVNLRMNDPWPTGSEVLTEYTIDTSWQAVAIESEADVRARPVITMANTGVTTVNGFTLTNEYTLED</sequence>
<dbReference type="Proteomes" id="UP000187465">
    <property type="component" value="Unassembled WGS sequence"/>
</dbReference>
<organism evidence="1 2">
    <name type="scientific">Paenibacillus odorifer</name>
    <dbReference type="NCBI Taxonomy" id="189426"/>
    <lineage>
        <taxon>Bacteria</taxon>
        <taxon>Bacillati</taxon>
        <taxon>Bacillota</taxon>
        <taxon>Bacilli</taxon>
        <taxon>Bacillales</taxon>
        <taxon>Paenibacillaceae</taxon>
        <taxon>Paenibacillus</taxon>
    </lineage>
</organism>
<comment type="caution">
    <text evidence="1">The sequence shown here is derived from an EMBL/GenBank/DDBJ whole genome shotgun (WGS) entry which is preliminary data.</text>
</comment>
<name>A0A1R0WT17_9BACL</name>
<dbReference type="AlphaFoldDB" id="A0A1R0WT17"/>
<evidence type="ECO:0000313" key="1">
    <source>
        <dbReference type="EMBL" id="OMD20538.1"/>
    </source>
</evidence>
<gene>
    <name evidence="1" type="ORF">BJP51_32325</name>
</gene>
<reference evidence="1 2" key="1">
    <citation type="submission" date="2016-10" db="EMBL/GenBank/DDBJ databases">
        <title>Paenibacillus species isolates.</title>
        <authorList>
            <person name="Beno S.M."/>
        </authorList>
    </citation>
    <scope>NUCLEOTIDE SEQUENCE [LARGE SCALE GENOMIC DNA]</scope>
    <source>
        <strain evidence="1 2">FSL H7-0604</strain>
    </source>
</reference>
<accession>A0A1R0WT17</accession>
<protein>
    <submittedName>
        <fullName evidence="1">Uncharacterized protein</fullName>
    </submittedName>
</protein>
<dbReference type="EMBL" id="MKQP01000095">
    <property type="protein sequence ID" value="OMD20538.1"/>
    <property type="molecule type" value="Genomic_DNA"/>
</dbReference>
<evidence type="ECO:0000313" key="2">
    <source>
        <dbReference type="Proteomes" id="UP000187465"/>
    </source>
</evidence>